<evidence type="ECO:0000313" key="5">
    <source>
        <dbReference type="Proteomes" id="UP000007796"/>
    </source>
</evidence>
<feature type="compositionally biased region" description="Pro residues" evidence="2">
    <location>
        <begin position="385"/>
        <end position="398"/>
    </location>
</feature>
<evidence type="ECO:0000259" key="3">
    <source>
        <dbReference type="PROSITE" id="PS50179"/>
    </source>
</evidence>
<dbReference type="AlphaFoldDB" id="F0XLV0"/>
<dbReference type="GeneID" id="25979536"/>
<name>F0XLV0_GROCL</name>
<evidence type="ECO:0000256" key="2">
    <source>
        <dbReference type="SAM" id="MobiDB-lite"/>
    </source>
</evidence>
<dbReference type="PANTHER" id="PTHR47789">
    <property type="entry name" value="LAS SEVENTEEN-BINDING PROTEIN 5"/>
    <property type="match status" value="1"/>
</dbReference>
<feature type="compositionally biased region" description="Acidic residues" evidence="2">
    <location>
        <begin position="158"/>
        <end position="167"/>
    </location>
</feature>
<dbReference type="GO" id="GO:0007034">
    <property type="term" value="P:vacuolar transport"/>
    <property type="evidence" value="ECO:0007669"/>
    <property type="project" value="UniProtKB-ARBA"/>
</dbReference>
<dbReference type="InterPro" id="IPR038425">
    <property type="entry name" value="GAT_sf"/>
</dbReference>
<organism evidence="5">
    <name type="scientific">Grosmannia clavigera (strain kw1407 / UAMH 11150)</name>
    <name type="common">Blue stain fungus</name>
    <name type="synonym">Graphiocladiella clavigera</name>
    <dbReference type="NCBI Taxonomy" id="655863"/>
    <lineage>
        <taxon>Eukaryota</taxon>
        <taxon>Fungi</taxon>
        <taxon>Dikarya</taxon>
        <taxon>Ascomycota</taxon>
        <taxon>Pezizomycotina</taxon>
        <taxon>Sordariomycetes</taxon>
        <taxon>Sordariomycetidae</taxon>
        <taxon>Ophiostomatales</taxon>
        <taxon>Ophiostomataceae</taxon>
        <taxon>Leptographium</taxon>
    </lineage>
</organism>
<dbReference type="InterPro" id="IPR008942">
    <property type="entry name" value="ENTH_VHS"/>
</dbReference>
<dbReference type="OrthoDB" id="10068368at2759"/>
<dbReference type="SUPFAM" id="SSF48464">
    <property type="entry name" value="ENTH/VHS domain"/>
    <property type="match status" value="1"/>
</dbReference>
<dbReference type="InterPro" id="IPR002014">
    <property type="entry name" value="VHS_dom"/>
</dbReference>
<feature type="compositionally biased region" description="Basic residues" evidence="2">
    <location>
        <begin position="221"/>
        <end position="234"/>
    </location>
</feature>
<dbReference type="GO" id="GO:0030479">
    <property type="term" value="C:actin cortical patch"/>
    <property type="evidence" value="ECO:0007669"/>
    <property type="project" value="TreeGrafter"/>
</dbReference>
<dbReference type="Proteomes" id="UP000007796">
    <property type="component" value="Unassembled WGS sequence"/>
</dbReference>
<proteinExistence type="predicted"/>
<comment type="subunit">
    <text evidence="1">Component of the ESCRT-0 complex composed of HSE1 and VPS27.</text>
</comment>
<feature type="compositionally biased region" description="Polar residues" evidence="2">
    <location>
        <begin position="145"/>
        <end position="157"/>
    </location>
</feature>
<dbReference type="SMART" id="SM00288">
    <property type="entry name" value="VHS"/>
    <property type="match status" value="1"/>
</dbReference>
<dbReference type="PANTHER" id="PTHR47789:SF1">
    <property type="entry name" value="LAS SEVENTEEN-BINDING PROTEIN 5"/>
    <property type="match status" value="1"/>
</dbReference>
<feature type="domain" description="VHS" evidence="3">
    <location>
        <begin position="18"/>
        <end position="146"/>
    </location>
</feature>
<feature type="region of interest" description="Disordered" evidence="2">
    <location>
        <begin position="374"/>
        <end position="459"/>
    </location>
</feature>
<dbReference type="GO" id="GO:0043130">
    <property type="term" value="F:ubiquitin binding"/>
    <property type="evidence" value="ECO:0007669"/>
    <property type="project" value="InterPro"/>
</dbReference>
<dbReference type="Gene3D" id="1.20.58.160">
    <property type="match status" value="1"/>
</dbReference>
<keyword evidence="5" id="KW-1185">Reference proteome</keyword>
<dbReference type="InParanoid" id="F0XLV0"/>
<dbReference type="FunCoup" id="F0XLV0">
    <property type="interactions" value="17"/>
</dbReference>
<dbReference type="CDD" id="cd16980">
    <property type="entry name" value="VHS_Lsb5"/>
    <property type="match status" value="1"/>
</dbReference>
<feature type="compositionally biased region" description="Low complexity" evidence="2">
    <location>
        <begin position="180"/>
        <end position="192"/>
    </location>
</feature>
<dbReference type="eggNOG" id="KOG1087">
    <property type="taxonomic scope" value="Eukaryota"/>
</dbReference>
<dbReference type="GO" id="GO:0006897">
    <property type="term" value="P:endocytosis"/>
    <property type="evidence" value="ECO:0007669"/>
    <property type="project" value="InterPro"/>
</dbReference>
<dbReference type="EMBL" id="GL629794">
    <property type="protein sequence ID" value="EFX01194.1"/>
    <property type="molecule type" value="Genomic_DNA"/>
</dbReference>
<gene>
    <name evidence="4" type="ORF">CMQ_6136</name>
</gene>
<dbReference type="InterPro" id="IPR045007">
    <property type="entry name" value="LSB5"/>
</dbReference>
<evidence type="ECO:0000313" key="4">
    <source>
        <dbReference type="EMBL" id="EFX01194.1"/>
    </source>
</evidence>
<accession>F0XLV0</accession>
<evidence type="ECO:0000256" key="1">
    <source>
        <dbReference type="ARBA" id="ARBA00011446"/>
    </source>
</evidence>
<dbReference type="STRING" id="655863.F0XLV0"/>
<dbReference type="Gene3D" id="1.25.40.90">
    <property type="match status" value="1"/>
</dbReference>
<dbReference type="InterPro" id="IPR044103">
    <property type="entry name" value="GAT_LSB5"/>
</dbReference>
<dbReference type="HOGENOM" id="CLU_036827_0_0_1"/>
<feature type="compositionally biased region" description="Polar residues" evidence="2">
    <location>
        <begin position="193"/>
        <end position="203"/>
    </location>
</feature>
<dbReference type="GO" id="GO:0035091">
    <property type="term" value="F:phosphatidylinositol binding"/>
    <property type="evidence" value="ECO:0007669"/>
    <property type="project" value="InterPro"/>
</dbReference>
<dbReference type="GO" id="GO:0051666">
    <property type="term" value="P:actin cortical patch localization"/>
    <property type="evidence" value="ECO:0007669"/>
    <property type="project" value="TreeGrafter"/>
</dbReference>
<dbReference type="PROSITE" id="PS50179">
    <property type="entry name" value="VHS"/>
    <property type="match status" value="1"/>
</dbReference>
<feature type="region of interest" description="Disordered" evidence="2">
    <location>
        <begin position="145"/>
        <end position="238"/>
    </location>
</feature>
<dbReference type="CDD" id="cd14232">
    <property type="entry name" value="GAT_LSB5"/>
    <property type="match status" value="1"/>
</dbReference>
<sequence length="459" mass="50880">MFSQKKPYTAVTATIERLTSESYEEDDLSGIPDLVEVIKLQSTGPAEAARAIRKKLKYGSVHRQLRALALLDGLIQNAGARFQHAFADEPLLERLRVCGTSDLSDPDVKKKCLELFRNWTQYKNTPGLERVARLYKELPQRKQVVTQARSKVVQETENPFDDDEDDEKPVSEPAPAAGPSLATSSTQASSSSGFRPNTETQPTGLIESFSFLSSTQDKDKSKKKKDKASKKGRKPFNLEAEKGLMKSTIADASIAAIDLMNTLQSINREQERISENSTALQRFEAAKLLRRKVLRYIYLVDSEEYLGSLLHANDELVTALMTFEQLDRSIDADSDSDDDLAEQAHRYRMIVEKGKEPASPTSASAVPELGGLSIDIEKPSTAPSVPKPPSRPLAPPRPSAKSKPQMPLFIGQLPPPRRAPRDDSDGGESYEDADDDENDPFADRHEVGTPAVETEEPRW</sequence>
<dbReference type="SUPFAM" id="SSF89009">
    <property type="entry name" value="GAT-like domain"/>
    <property type="match status" value="1"/>
</dbReference>
<dbReference type="GO" id="GO:0007015">
    <property type="term" value="P:actin filament organization"/>
    <property type="evidence" value="ECO:0007669"/>
    <property type="project" value="InterPro"/>
</dbReference>
<dbReference type="RefSeq" id="XP_014170676.1">
    <property type="nucleotide sequence ID" value="XM_014315201.1"/>
</dbReference>
<dbReference type="Pfam" id="PF00790">
    <property type="entry name" value="VHS"/>
    <property type="match status" value="1"/>
</dbReference>
<reference evidence="4 5" key="1">
    <citation type="journal article" date="2011" name="Proc. Natl. Acad. Sci. U.S.A.">
        <title>Genome and transcriptome analyses of the mountain pine beetle-fungal symbiont Grosmannia clavigera, a lodgepole pine pathogen.</title>
        <authorList>
            <person name="DiGuistini S."/>
            <person name="Wang Y."/>
            <person name="Liao N.Y."/>
            <person name="Taylor G."/>
            <person name="Tanguay P."/>
            <person name="Feau N."/>
            <person name="Henrissat B."/>
            <person name="Chan S.K."/>
            <person name="Hesse-Orce U."/>
            <person name="Alamouti S.M."/>
            <person name="Tsui C.K.M."/>
            <person name="Docking R.T."/>
            <person name="Levasseur A."/>
            <person name="Haridas S."/>
            <person name="Robertson G."/>
            <person name="Birol I."/>
            <person name="Holt R.A."/>
            <person name="Marra M.A."/>
            <person name="Hamelin R.C."/>
            <person name="Hirst M."/>
            <person name="Jones S.J.M."/>
            <person name="Bohlmann J."/>
            <person name="Breuil C."/>
        </authorList>
    </citation>
    <scope>NUCLEOTIDE SEQUENCE [LARGE SCALE GENOMIC DNA]</scope>
    <source>
        <strain evidence="5">kw1407 / UAMH 11150</strain>
    </source>
</reference>
<protein>
    <submittedName>
        <fullName evidence="4">Vhs domain containing protein</fullName>
    </submittedName>
</protein>
<feature type="compositionally biased region" description="Acidic residues" evidence="2">
    <location>
        <begin position="425"/>
        <end position="440"/>
    </location>
</feature>